<dbReference type="Proteomes" id="UP000662931">
    <property type="component" value="Chromosome 4"/>
</dbReference>
<keyword evidence="3" id="KW-1185">Reference proteome</keyword>
<name>A0A875S6E0_EENNA</name>
<dbReference type="RefSeq" id="XP_038780726.1">
    <property type="nucleotide sequence ID" value="XM_038924798.1"/>
</dbReference>
<reference evidence="2" key="1">
    <citation type="submission" date="2020-10" db="EMBL/GenBank/DDBJ databases">
        <authorList>
            <person name="Roach M.J.R."/>
        </authorList>
    </citation>
    <scope>NUCLEOTIDE SEQUENCE</scope>
    <source>
        <strain evidence="2">CBS 1945</strain>
    </source>
</reference>
<dbReference type="OrthoDB" id="3997535at2759"/>
<gene>
    <name evidence="2" type="ORF">FOA43_004566</name>
</gene>
<accession>A0A875S6E0</accession>
<organism evidence="2 3">
    <name type="scientific">Eeniella nana</name>
    <name type="common">Yeast</name>
    <name type="synonym">Brettanomyces nanus</name>
    <dbReference type="NCBI Taxonomy" id="13502"/>
    <lineage>
        <taxon>Eukaryota</taxon>
        <taxon>Fungi</taxon>
        <taxon>Dikarya</taxon>
        <taxon>Ascomycota</taxon>
        <taxon>Saccharomycotina</taxon>
        <taxon>Pichiomycetes</taxon>
        <taxon>Pichiales</taxon>
        <taxon>Pichiaceae</taxon>
        <taxon>Brettanomyces</taxon>
    </lineage>
</organism>
<dbReference type="KEGG" id="bnn:FOA43_004566"/>
<dbReference type="EMBL" id="CP064815">
    <property type="protein sequence ID" value="QPG77161.1"/>
    <property type="molecule type" value="Genomic_DNA"/>
</dbReference>
<evidence type="ECO:0000313" key="3">
    <source>
        <dbReference type="Proteomes" id="UP000662931"/>
    </source>
</evidence>
<proteinExistence type="predicted"/>
<protein>
    <submittedName>
        <fullName evidence="2">Uncharacterized protein</fullName>
    </submittedName>
</protein>
<feature type="compositionally biased region" description="Basic residues" evidence="1">
    <location>
        <begin position="249"/>
        <end position="260"/>
    </location>
</feature>
<dbReference type="AlphaFoldDB" id="A0A875S6E0"/>
<evidence type="ECO:0000313" key="2">
    <source>
        <dbReference type="EMBL" id="QPG77161.1"/>
    </source>
</evidence>
<feature type="region of interest" description="Disordered" evidence="1">
    <location>
        <begin position="230"/>
        <end position="279"/>
    </location>
</feature>
<evidence type="ECO:0000256" key="1">
    <source>
        <dbReference type="SAM" id="MobiDB-lite"/>
    </source>
</evidence>
<dbReference type="GeneID" id="62197966"/>
<sequence>MLSPDLSSYMDSVLRESIDQIQLDRDYISANQKTQWKDIVKKMALYIRSIVSELYKADMNFVVTNPLDQSRETIDVMVGRVQANLCSRFPQSPPFTIHHLVNTLKFSTPGDLLPPNLSLEDLVDLSKGLTSYKVRSINLITKEDSFGHAENVFHSVPRSLNGNTSTRLANVYAVRFLRVIDRIVSVQSNVDEVNSDLKKCRSQANCSDDKPSSDVTDSIRMTQISWIAEDVNSPKRPNAEPADTDRVIKRSKSITKLKHKSTSDDKAESLESLGDKGGV</sequence>